<evidence type="ECO:0000313" key="1">
    <source>
        <dbReference type="EMBL" id="MEW9919382.1"/>
    </source>
</evidence>
<name>A0ABV3RLA7_9RHOB</name>
<gene>
    <name evidence="1" type="ORF">AB2B41_07195</name>
</gene>
<dbReference type="InterPro" id="IPR006311">
    <property type="entry name" value="TAT_signal"/>
</dbReference>
<protein>
    <submittedName>
        <fullName evidence="1">Tat pathway signal protein</fullName>
    </submittedName>
</protein>
<reference evidence="1 2" key="1">
    <citation type="submission" date="2024-07" db="EMBL/GenBank/DDBJ databases">
        <title>Marimonas sp.nov., isolated from tidal-flat sediment.</title>
        <authorList>
            <person name="Jayan J.N."/>
            <person name="Lee S.S."/>
        </authorList>
    </citation>
    <scope>NUCLEOTIDE SEQUENCE [LARGE SCALE GENOMIC DNA]</scope>
    <source>
        <strain evidence="1 2">MJW-29</strain>
    </source>
</reference>
<accession>A0ABV3RLA7</accession>
<evidence type="ECO:0000313" key="2">
    <source>
        <dbReference type="Proteomes" id="UP001556098"/>
    </source>
</evidence>
<dbReference type="EMBL" id="JBFNXX010000004">
    <property type="protein sequence ID" value="MEW9919382.1"/>
    <property type="molecule type" value="Genomic_DNA"/>
</dbReference>
<dbReference type="PROSITE" id="PS51318">
    <property type="entry name" value="TAT"/>
    <property type="match status" value="1"/>
</dbReference>
<proteinExistence type="predicted"/>
<comment type="caution">
    <text evidence="1">The sequence shown here is derived from an EMBL/GenBank/DDBJ whole genome shotgun (WGS) entry which is preliminary data.</text>
</comment>
<dbReference type="Proteomes" id="UP001556098">
    <property type="component" value="Unassembled WGS sequence"/>
</dbReference>
<dbReference type="RefSeq" id="WP_367877085.1">
    <property type="nucleotide sequence ID" value="NZ_JBFNXX010000004.1"/>
</dbReference>
<keyword evidence="2" id="KW-1185">Reference proteome</keyword>
<sequence>MRTTRNKAGTPMPKLTRRSFIAASAAAATVRTLPQIAAKPPARRILTLVYDKSLGMMRAIDRLVP</sequence>
<organism evidence="1 2">
    <name type="scientific">Sulfitobacter sediminis</name>
    <dbReference type="NCBI Taxonomy" id="3234186"/>
    <lineage>
        <taxon>Bacteria</taxon>
        <taxon>Pseudomonadati</taxon>
        <taxon>Pseudomonadota</taxon>
        <taxon>Alphaproteobacteria</taxon>
        <taxon>Rhodobacterales</taxon>
        <taxon>Roseobacteraceae</taxon>
        <taxon>Sulfitobacter</taxon>
    </lineage>
</organism>